<gene>
    <name evidence="1" type="ORF">TRAPUB_11737</name>
</gene>
<keyword evidence="2" id="KW-1185">Reference proteome</keyword>
<proteinExistence type="predicted"/>
<name>A0A1M2VVW5_TRAPU</name>
<dbReference type="OrthoDB" id="10597258at2759"/>
<protein>
    <submittedName>
        <fullName evidence="1">Uncharacterized protein</fullName>
    </submittedName>
</protein>
<organism evidence="1 2">
    <name type="scientific">Trametes pubescens</name>
    <name type="common">White-rot fungus</name>
    <dbReference type="NCBI Taxonomy" id="154538"/>
    <lineage>
        <taxon>Eukaryota</taxon>
        <taxon>Fungi</taxon>
        <taxon>Dikarya</taxon>
        <taxon>Basidiomycota</taxon>
        <taxon>Agaricomycotina</taxon>
        <taxon>Agaricomycetes</taxon>
        <taxon>Polyporales</taxon>
        <taxon>Polyporaceae</taxon>
        <taxon>Trametes</taxon>
    </lineage>
</organism>
<evidence type="ECO:0000313" key="1">
    <source>
        <dbReference type="EMBL" id="OJT11749.1"/>
    </source>
</evidence>
<dbReference type="Proteomes" id="UP000184267">
    <property type="component" value="Unassembled WGS sequence"/>
</dbReference>
<comment type="caution">
    <text evidence="1">The sequence shown here is derived from an EMBL/GenBank/DDBJ whole genome shotgun (WGS) entry which is preliminary data.</text>
</comment>
<accession>A0A1M2VVW5</accession>
<dbReference type="EMBL" id="MNAD01000584">
    <property type="protein sequence ID" value="OJT11749.1"/>
    <property type="molecule type" value="Genomic_DNA"/>
</dbReference>
<evidence type="ECO:0000313" key="2">
    <source>
        <dbReference type="Proteomes" id="UP000184267"/>
    </source>
</evidence>
<dbReference type="AlphaFoldDB" id="A0A1M2VVW5"/>
<sequence length="67" mass="7533">MFANGAFPSDEEYELFNEKVKNTPGLAFYTDKTHSNYRSRLLREAKVRRMTRGDADAIEGMTGAGTV</sequence>
<reference evidence="1 2" key="1">
    <citation type="submission" date="2016-10" db="EMBL/GenBank/DDBJ databases">
        <title>Genome sequence of the basidiomycete white-rot fungus Trametes pubescens.</title>
        <authorList>
            <person name="Makela M.R."/>
            <person name="Granchi Z."/>
            <person name="Peng M."/>
            <person name="De Vries R.P."/>
            <person name="Grigoriev I."/>
            <person name="Riley R."/>
            <person name="Hilden K."/>
        </authorList>
    </citation>
    <scope>NUCLEOTIDE SEQUENCE [LARGE SCALE GENOMIC DNA]</scope>
    <source>
        <strain evidence="1 2">FBCC735</strain>
    </source>
</reference>